<dbReference type="PANTHER" id="PTHR34501">
    <property type="entry name" value="PROTEIN YDDL-RELATED"/>
    <property type="match status" value="1"/>
</dbReference>
<organism evidence="13 14">
    <name type="scientific">Paraburkholderia phenazinium</name>
    <dbReference type="NCBI Taxonomy" id="60549"/>
    <lineage>
        <taxon>Bacteria</taxon>
        <taxon>Pseudomonadati</taxon>
        <taxon>Pseudomonadota</taxon>
        <taxon>Betaproteobacteria</taxon>
        <taxon>Burkholderiales</taxon>
        <taxon>Burkholderiaceae</taxon>
        <taxon>Paraburkholderia</taxon>
    </lineage>
</organism>
<evidence type="ECO:0000256" key="10">
    <source>
        <dbReference type="ARBA" id="ARBA00023237"/>
    </source>
</evidence>
<feature type="signal peptide" evidence="11">
    <location>
        <begin position="1"/>
        <end position="25"/>
    </location>
</feature>
<evidence type="ECO:0000256" key="3">
    <source>
        <dbReference type="ARBA" id="ARBA00022448"/>
    </source>
</evidence>
<dbReference type="OrthoDB" id="8982743at2"/>
<dbReference type="EMBL" id="FNCJ01000016">
    <property type="protein sequence ID" value="SDI03675.1"/>
    <property type="molecule type" value="Genomic_DNA"/>
</dbReference>
<dbReference type="GO" id="GO:0046930">
    <property type="term" value="C:pore complex"/>
    <property type="evidence" value="ECO:0007669"/>
    <property type="project" value="UniProtKB-KW"/>
</dbReference>
<dbReference type="InterPro" id="IPR033900">
    <property type="entry name" value="Gram_neg_porin_domain"/>
</dbReference>
<dbReference type="Pfam" id="PF13609">
    <property type="entry name" value="Porin_4"/>
    <property type="match status" value="1"/>
</dbReference>
<evidence type="ECO:0000256" key="8">
    <source>
        <dbReference type="ARBA" id="ARBA00023114"/>
    </source>
</evidence>
<keyword evidence="4" id="KW-1134">Transmembrane beta strand</keyword>
<reference evidence="13 14" key="1">
    <citation type="submission" date="2016-10" db="EMBL/GenBank/DDBJ databases">
        <authorList>
            <person name="de Groot N.N."/>
        </authorList>
    </citation>
    <scope>NUCLEOTIDE SEQUENCE [LARGE SCALE GENOMIC DNA]</scope>
    <source>
        <strain evidence="13 14">LMG 2247</strain>
    </source>
</reference>
<comment type="subunit">
    <text evidence="2">Homotrimer.</text>
</comment>
<comment type="subcellular location">
    <subcellularLocation>
        <location evidence="1">Cell outer membrane</location>
        <topology evidence="1">Multi-pass membrane protein</topology>
    </subcellularLocation>
</comment>
<keyword evidence="3" id="KW-0813">Transport</keyword>
<dbReference type="GO" id="GO:0006811">
    <property type="term" value="P:monoatomic ion transport"/>
    <property type="evidence" value="ECO:0007669"/>
    <property type="project" value="UniProtKB-KW"/>
</dbReference>
<evidence type="ECO:0000313" key="14">
    <source>
        <dbReference type="Proteomes" id="UP000199706"/>
    </source>
</evidence>
<keyword evidence="5" id="KW-0812">Transmembrane</keyword>
<feature type="domain" description="Porin" evidence="12">
    <location>
        <begin position="12"/>
        <end position="339"/>
    </location>
</feature>
<evidence type="ECO:0000256" key="6">
    <source>
        <dbReference type="ARBA" id="ARBA00022729"/>
    </source>
</evidence>
<dbReference type="CDD" id="cd00342">
    <property type="entry name" value="gram_neg_porins"/>
    <property type="match status" value="1"/>
</dbReference>
<dbReference type="AlphaFoldDB" id="A0A1G8HAN6"/>
<keyword evidence="8" id="KW-0626">Porin</keyword>
<evidence type="ECO:0000256" key="9">
    <source>
        <dbReference type="ARBA" id="ARBA00023136"/>
    </source>
</evidence>
<evidence type="ECO:0000256" key="5">
    <source>
        <dbReference type="ARBA" id="ARBA00022692"/>
    </source>
</evidence>
<evidence type="ECO:0000313" key="13">
    <source>
        <dbReference type="EMBL" id="SDI03675.1"/>
    </source>
</evidence>
<gene>
    <name evidence="13" type="ORF">SAMN05216466_11674</name>
</gene>
<dbReference type="PANTHER" id="PTHR34501:SF9">
    <property type="entry name" value="MAJOR OUTER MEMBRANE PROTEIN P.IA"/>
    <property type="match status" value="1"/>
</dbReference>
<dbReference type="Proteomes" id="UP000199706">
    <property type="component" value="Unassembled WGS sequence"/>
</dbReference>
<dbReference type="InterPro" id="IPR023614">
    <property type="entry name" value="Porin_dom_sf"/>
</dbReference>
<keyword evidence="7" id="KW-0406">Ion transport</keyword>
<evidence type="ECO:0000256" key="11">
    <source>
        <dbReference type="SAM" id="SignalP"/>
    </source>
</evidence>
<name>A0A1G8HAN6_9BURK</name>
<evidence type="ECO:0000259" key="12">
    <source>
        <dbReference type="Pfam" id="PF13609"/>
    </source>
</evidence>
<dbReference type="InterPro" id="IPR050298">
    <property type="entry name" value="Gram-neg_bact_OMP"/>
</dbReference>
<dbReference type="GO" id="GO:0015288">
    <property type="term" value="F:porin activity"/>
    <property type="evidence" value="ECO:0007669"/>
    <property type="project" value="UniProtKB-KW"/>
</dbReference>
<evidence type="ECO:0000256" key="2">
    <source>
        <dbReference type="ARBA" id="ARBA00011233"/>
    </source>
</evidence>
<evidence type="ECO:0000256" key="1">
    <source>
        <dbReference type="ARBA" id="ARBA00004571"/>
    </source>
</evidence>
<proteinExistence type="predicted"/>
<dbReference type="Gene3D" id="2.40.160.10">
    <property type="entry name" value="Porin"/>
    <property type="match status" value="1"/>
</dbReference>
<dbReference type="GO" id="GO:0009279">
    <property type="term" value="C:cell outer membrane"/>
    <property type="evidence" value="ECO:0007669"/>
    <property type="project" value="UniProtKB-SubCell"/>
</dbReference>
<evidence type="ECO:0000256" key="4">
    <source>
        <dbReference type="ARBA" id="ARBA00022452"/>
    </source>
</evidence>
<feature type="chain" id="PRO_5011506703" evidence="11">
    <location>
        <begin position="26"/>
        <end position="374"/>
    </location>
</feature>
<protein>
    <submittedName>
        <fullName evidence="13">Outer membrane protein (Porin)</fullName>
    </submittedName>
</protein>
<keyword evidence="6 11" id="KW-0732">Signal</keyword>
<keyword evidence="9" id="KW-0472">Membrane</keyword>
<keyword evidence="10" id="KW-0998">Cell outer membrane</keyword>
<accession>A0A1G8HAN6</accession>
<sequence>MMHKQTLRTALAIAVTGLGAAAAHAQSSVTLYGIVDAGFTYTNNQKGQSAYQATQGNVQGSRWGLTGSEDLGGGNHVLFRLENSFSAETGALGGGGRMFGRGAWVALSNDRAGTITLGRQYNSVQDYLSNLQINGVGAMSQYGNGIYDNDDLNNTYRTDNAVKYTTPTIAGFTANAMYAFSNTAGQFANNRAWSVGADYVNGPLRLDAAYSLVDNPASNTTGAAPSDNYYGTGSSIIGTSNVSRNQVFGGGGAYTFGPATVALLYTNSQFQLITGGSLRFANYEASVRYQLTPATLLALGYIYTSQNSSSSTAPSAHYNQISVGDEYFLSKTTDLYLNGIYQNAAGSKAWIEGISNPSSTSGQFVTVAGIRHKF</sequence>
<dbReference type="SUPFAM" id="SSF56935">
    <property type="entry name" value="Porins"/>
    <property type="match status" value="1"/>
</dbReference>
<dbReference type="RefSeq" id="WP_090689835.1">
    <property type="nucleotide sequence ID" value="NZ_FNCJ01000016.1"/>
</dbReference>
<evidence type="ECO:0000256" key="7">
    <source>
        <dbReference type="ARBA" id="ARBA00023065"/>
    </source>
</evidence>